<keyword evidence="3" id="KW-1185">Reference proteome</keyword>
<dbReference type="Proteomes" id="UP000184073">
    <property type="component" value="Unassembled WGS sequence"/>
</dbReference>
<organism evidence="2 3">
    <name type="scientific">Aspergillus versicolor CBS 583.65</name>
    <dbReference type="NCBI Taxonomy" id="1036611"/>
    <lineage>
        <taxon>Eukaryota</taxon>
        <taxon>Fungi</taxon>
        <taxon>Dikarya</taxon>
        <taxon>Ascomycota</taxon>
        <taxon>Pezizomycotina</taxon>
        <taxon>Eurotiomycetes</taxon>
        <taxon>Eurotiomycetidae</taxon>
        <taxon>Eurotiales</taxon>
        <taxon>Aspergillaceae</taxon>
        <taxon>Aspergillus</taxon>
        <taxon>Aspergillus subgen. Nidulantes</taxon>
    </lineage>
</organism>
<accession>A0A1L9PAU0</accession>
<evidence type="ECO:0000256" key="1">
    <source>
        <dbReference type="SAM" id="MobiDB-lite"/>
    </source>
</evidence>
<name>A0A1L9PAU0_ASPVE</name>
<proteinExistence type="predicted"/>
<dbReference type="AlphaFoldDB" id="A0A1L9PAU0"/>
<dbReference type="VEuPathDB" id="FungiDB:ASPVEDRAFT_38087"/>
<dbReference type="GeneID" id="63727134"/>
<sequence>MVDTINNRIEFLNRNAKTTGALLVNSAPLVENARKREEAHEAPFTPCVSAPGPSNGRETIPPPVRLSVLSSPGTCSSSPSPSPSSCQFPIDTLFSPSPFLSLHLSLPHLLSPSPCYHTRLALPSPFISLPACPFMQCLFFF</sequence>
<dbReference type="EMBL" id="KV878126">
    <property type="protein sequence ID" value="OJI98592.1"/>
    <property type="molecule type" value="Genomic_DNA"/>
</dbReference>
<feature type="region of interest" description="Disordered" evidence="1">
    <location>
        <begin position="37"/>
        <end position="61"/>
    </location>
</feature>
<dbReference type="RefSeq" id="XP_040664355.1">
    <property type="nucleotide sequence ID" value="XM_040811623.1"/>
</dbReference>
<evidence type="ECO:0000313" key="3">
    <source>
        <dbReference type="Proteomes" id="UP000184073"/>
    </source>
</evidence>
<gene>
    <name evidence="2" type="ORF">ASPVEDRAFT_38087</name>
</gene>
<protein>
    <submittedName>
        <fullName evidence="2">Uncharacterized protein</fullName>
    </submittedName>
</protein>
<evidence type="ECO:0000313" key="2">
    <source>
        <dbReference type="EMBL" id="OJI98592.1"/>
    </source>
</evidence>
<reference evidence="3" key="1">
    <citation type="journal article" date="2017" name="Genome Biol.">
        <title>Comparative genomics reveals high biological diversity and specific adaptations in the industrially and medically important fungal genus Aspergillus.</title>
        <authorList>
            <person name="de Vries R.P."/>
            <person name="Riley R."/>
            <person name="Wiebenga A."/>
            <person name="Aguilar-Osorio G."/>
            <person name="Amillis S."/>
            <person name="Uchima C.A."/>
            <person name="Anderluh G."/>
            <person name="Asadollahi M."/>
            <person name="Askin M."/>
            <person name="Barry K."/>
            <person name="Battaglia E."/>
            <person name="Bayram O."/>
            <person name="Benocci T."/>
            <person name="Braus-Stromeyer S.A."/>
            <person name="Caldana C."/>
            <person name="Canovas D."/>
            <person name="Cerqueira G.C."/>
            <person name="Chen F."/>
            <person name="Chen W."/>
            <person name="Choi C."/>
            <person name="Clum A."/>
            <person name="Dos Santos R.A."/>
            <person name="Damasio A.R."/>
            <person name="Diallinas G."/>
            <person name="Emri T."/>
            <person name="Fekete E."/>
            <person name="Flipphi M."/>
            <person name="Freyberg S."/>
            <person name="Gallo A."/>
            <person name="Gournas C."/>
            <person name="Habgood R."/>
            <person name="Hainaut M."/>
            <person name="Harispe M.L."/>
            <person name="Henrissat B."/>
            <person name="Hilden K.S."/>
            <person name="Hope R."/>
            <person name="Hossain A."/>
            <person name="Karabika E."/>
            <person name="Karaffa L."/>
            <person name="Karanyi Z."/>
            <person name="Krasevec N."/>
            <person name="Kuo A."/>
            <person name="Kusch H."/>
            <person name="LaButti K."/>
            <person name="Lagendijk E.L."/>
            <person name="Lapidus A."/>
            <person name="Levasseur A."/>
            <person name="Lindquist E."/>
            <person name="Lipzen A."/>
            <person name="Logrieco A.F."/>
            <person name="MacCabe A."/>
            <person name="Maekelae M.R."/>
            <person name="Malavazi I."/>
            <person name="Melin P."/>
            <person name="Meyer V."/>
            <person name="Mielnichuk N."/>
            <person name="Miskei M."/>
            <person name="Molnar A.P."/>
            <person name="Mule G."/>
            <person name="Ngan C.Y."/>
            <person name="Orejas M."/>
            <person name="Orosz E."/>
            <person name="Ouedraogo J.P."/>
            <person name="Overkamp K.M."/>
            <person name="Park H.-S."/>
            <person name="Perrone G."/>
            <person name="Piumi F."/>
            <person name="Punt P.J."/>
            <person name="Ram A.F."/>
            <person name="Ramon A."/>
            <person name="Rauscher S."/>
            <person name="Record E."/>
            <person name="Riano-Pachon D.M."/>
            <person name="Robert V."/>
            <person name="Roehrig J."/>
            <person name="Ruller R."/>
            <person name="Salamov A."/>
            <person name="Salih N.S."/>
            <person name="Samson R.A."/>
            <person name="Sandor E."/>
            <person name="Sanguinetti M."/>
            <person name="Schuetze T."/>
            <person name="Sepcic K."/>
            <person name="Shelest E."/>
            <person name="Sherlock G."/>
            <person name="Sophianopoulou V."/>
            <person name="Squina F.M."/>
            <person name="Sun H."/>
            <person name="Susca A."/>
            <person name="Todd R.B."/>
            <person name="Tsang A."/>
            <person name="Unkles S.E."/>
            <person name="van de Wiele N."/>
            <person name="van Rossen-Uffink D."/>
            <person name="Oliveira J.V."/>
            <person name="Vesth T.C."/>
            <person name="Visser J."/>
            <person name="Yu J.-H."/>
            <person name="Zhou M."/>
            <person name="Andersen M.R."/>
            <person name="Archer D.B."/>
            <person name="Baker S.E."/>
            <person name="Benoit I."/>
            <person name="Brakhage A.A."/>
            <person name="Braus G.H."/>
            <person name="Fischer R."/>
            <person name="Frisvad J.C."/>
            <person name="Goldman G.H."/>
            <person name="Houbraken J."/>
            <person name="Oakley B."/>
            <person name="Pocsi I."/>
            <person name="Scazzocchio C."/>
            <person name="Seiboth B."/>
            <person name="vanKuyk P.A."/>
            <person name="Wortman J."/>
            <person name="Dyer P.S."/>
            <person name="Grigoriev I.V."/>
        </authorList>
    </citation>
    <scope>NUCLEOTIDE SEQUENCE [LARGE SCALE GENOMIC DNA]</scope>
    <source>
        <strain evidence="3">CBS 583.65</strain>
    </source>
</reference>